<dbReference type="InterPro" id="IPR036388">
    <property type="entry name" value="WH-like_DNA-bd_sf"/>
</dbReference>
<dbReference type="InterPro" id="IPR011663">
    <property type="entry name" value="UTRA"/>
</dbReference>
<evidence type="ECO:0000256" key="2">
    <source>
        <dbReference type="ARBA" id="ARBA00023125"/>
    </source>
</evidence>
<accession>A0ABQ4K9D0</accession>
<dbReference type="InterPro" id="IPR000524">
    <property type="entry name" value="Tscrpt_reg_HTH_GntR"/>
</dbReference>
<dbReference type="SMART" id="SM00345">
    <property type="entry name" value="HTH_GNTR"/>
    <property type="match status" value="1"/>
</dbReference>
<dbReference type="Pfam" id="PF07702">
    <property type="entry name" value="UTRA"/>
    <property type="match status" value="1"/>
</dbReference>
<sequence>MKKNSYPPLPLYLHIKEALKENIDSGIWKPGDQIPNELHLAAQFGVSRSTVREAVLQMVREDLLVRYQGKGTFVSHPKIEGDLVNFYFPSELGTKHLMIGFIERNCTISIAKILELPVGELIYEIKRIRYFHSEPAALETSYIQKVLVPNLEDYPIEGRLYDLLKEEYQISITNAENYIEPILLNSLEAGLLETKMNKPGLKLTRIGKTVSDRPVILTYSLIRGDKARMFVKSK</sequence>
<dbReference type="InterPro" id="IPR036390">
    <property type="entry name" value="WH_DNA-bd_sf"/>
</dbReference>
<keyword evidence="1" id="KW-0805">Transcription regulation</keyword>
<dbReference type="EMBL" id="BOQT01000015">
    <property type="protein sequence ID" value="GIN22321.1"/>
    <property type="molecule type" value="Genomic_DNA"/>
</dbReference>
<dbReference type="SUPFAM" id="SSF46785">
    <property type="entry name" value="Winged helix' DNA-binding domain"/>
    <property type="match status" value="1"/>
</dbReference>
<dbReference type="CDD" id="cd07377">
    <property type="entry name" value="WHTH_GntR"/>
    <property type="match status" value="1"/>
</dbReference>
<reference evidence="5 6" key="1">
    <citation type="submission" date="2021-03" db="EMBL/GenBank/DDBJ databases">
        <title>Antimicrobial resistance genes in bacteria isolated from Japanese honey, and their potential for conferring macrolide and lincosamide resistance in the American foulbrood pathogen Paenibacillus larvae.</title>
        <authorList>
            <person name="Okamoto M."/>
            <person name="Kumagai M."/>
            <person name="Kanamori H."/>
            <person name="Takamatsu D."/>
        </authorList>
    </citation>
    <scope>NUCLEOTIDE SEQUENCE [LARGE SCALE GENOMIC DNA]</scope>
    <source>
        <strain evidence="5 6">J1TS3</strain>
    </source>
</reference>
<proteinExistence type="predicted"/>
<dbReference type="SUPFAM" id="SSF64288">
    <property type="entry name" value="Chorismate lyase-like"/>
    <property type="match status" value="1"/>
</dbReference>
<evidence type="ECO:0000259" key="4">
    <source>
        <dbReference type="PROSITE" id="PS50949"/>
    </source>
</evidence>
<dbReference type="PANTHER" id="PTHR44846:SF1">
    <property type="entry name" value="MANNOSYL-D-GLYCERATE TRANSPORT_METABOLISM SYSTEM REPRESSOR MNGR-RELATED"/>
    <property type="match status" value="1"/>
</dbReference>
<dbReference type="Gene3D" id="3.40.1410.10">
    <property type="entry name" value="Chorismate lyase-like"/>
    <property type="match status" value="1"/>
</dbReference>
<evidence type="ECO:0000313" key="5">
    <source>
        <dbReference type="EMBL" id="GIN22321.1"/>
    </source>
</evidence>
<protein>
    <submittedName>
        <fullName evidence="5">Phosphonate metabolism transcriptional regulator PhnF</fullName>
    </submittedName>
</protein>
<organism evidence="5 6">
    <name type="scientific">Siminovitchia fordii</name>
    <dbReference type="NCBI Taxonomy" id="254759"/>
    <lineage>
        <taxon>Bacteria</taxon>
        <taxon>Bacillati</taxon>
        <taxon>Bacillota</taxon>
        <taxon>Bacilli</taxon>
        <taxon>Bacillales</taxon>
        <taxon>Bacillaceae</taxon>
        <taxon>Siminovitchia</taxon>
    </lineage>
</organism>
<dbReference type="Pfam" id="PF00392">
    <property type="entry name" value="GntR"/>
    <property type="match status" value="1"/>
</dbReference>
<dbReference type="Gene3D" id="1.10.10.10">
    <property type="entry name" value="Winged helix-like DNA-binding domain superfamily/Winged helix DNA-binding domain"/>
    <property type="match status" value="1"/>
</dbReference>
<dbReference type="Proteomes" id="UP000680279">
    <property type="component" value="Unassembled WGS sequence"/>
</dbReference>
<keyword evidence="3" id="KW-0804">Transcription</keyword>
<dbReference type="PRINTS" id="PR00035">
    <property type="entry name" value="HTHGNTR"/>
</dbReference>
<dbReference type="PANTHER" id="PTHR44846">
    <property type="entry name" value="MANNOSYL-D-GLYCERATE TRANSPORT/METABOLISM SYSTEM REPRESSOR MNGR-RELATED"/>
    <property type="match status" value="1"/>
</dbReference>
<comment type="caution">
    <text evidence="5">The sequence shown here is derived from an EMBL/GenBank/DDBJ whole genome shotgun (WGS) entry which is preliminary data.</text>
</comment>
<dbReference type="RefSeq" id="WP_212963577.1">
    <property type="nucleotide sequence ID" value="NZ_BOQT01000015.1"/>
</dbReference>
<dbReference type="InterPro" id="IPR050679">
    <property type="entry name" value="Bact_HTH_transcr_reg"/>
</dbReference>
<feature type="domain" description="HTH gntR-type" evidence="4">
    <location>
        <begin position="9"/>
        <end position="77"/>
    </location>
</feature>
<evidence type="ECO:0000313" key="6">
    <source>
        <dbReference type="Proteomes" id="UP000680279"/>
    </source>
</evidence>
<evidence type="ECO:0000256" key="1">
    <source>
        <dbReference type="ARBA" id="ARBA00023015"/>
    </source>
</evidence>
<keyword evidence="2" id="KW-0238">DNA-binding</keyword>
<evidence type="ECO:0000256" key="3">
    <source>
        <dbReference type="ARBA" id="ARBA00023163"/>
    </source>
</evidence>
<keyword evidence="6" id="KW-1185">Reference proteome</keyword>
<gene>
    <name evidence="5" type="ORF">J1TS3_34550</name>
</gene>
<dbReference type="SMART" id="SM00866">
    <property type="entry name" value="UTRA"/>
    <property type="match status" value="1"/>
</dbReference>
<dbReference type="PROSITE" id="PS50949">
    <property type="entry name" value="HTH_GNTR"/>
    <property type="match status" value="1"/>
</dbReference>
<dbReference type="InterPro" id="IPR028978">
    <property type="entry name" value="Chorismate_lyase_/UTRA_dom_sf"/>
</dbReference>
<name>A0ABQ4K9D0_9BACI</name>